<dbReference type="Proteomes" id="UP000664800">
    <property type="component" value="Unassembled WGS sequence"/>
</dbReference>
<feature type="domain" description="Tim44-like" evidence="3">
    <location>
        <begin position="171"/>
        <end position="302"/>
    </location>
</feature>
<keyword evidence="2" id="KW-1133">Transmembrane helix</keyword>
<feature type="transmembrane region" description="Helical" evidence="2">
    <location>
        <begin position="83"/>
        <end position="103"/>
    </location>
</feature>
<protein>
    <submittedName>
        <fullName evidence="4">Tim44 domain-containing protein</fullName>
    </submittedName>
</protein>
<feature type="compositionally biased region" description="Low complexity" evidence="1">
    <location>
        <begin position="49"/>
        <end position="77"/>
    </location>
</feature>
<evidence type="ECO:0000256" key="2">
    <source>
        <dbReference type="SAM" id="Phobius"/>
    </source>
</evidence>
<name>A0A8I1MUQ3_THIA3</name>
<dbReference type="PANTHER" id="PTHR41542">
    <property type="entry name" value="BLL5807 PROTEIN"/>
    <property type="match status" value="1"/>
</dbReference>
<dbReference type="Gene3D" id="3.10.450.240">
    <property type="match status" value="1"/>
</dbReference>
<evidence type="ECO:0000313" key="4">
    <source>
        <dbReference type="EMBL" id="MBN8742951.1"/>
    </source>
</evidence>
<keyword evidence="2" id="KW-0472">Membrane</keyword>
<dbReference type="InterPro" id="IPR007379">
    <property type="entry name" value="Tim44-like_dom"/>
</dbReference>
<dbReference type="SUPFAM" id="SSF54427">
    <property type="entry name" value="NTF2-like"/>
    <property type="match status" value="1"/>
</dbReference>
<dbReference type="RefSeq" id="WP_276727097.1">
    <property type="nucleotide sequence ID" value="NZ_JAFKMR010000009.1"/>
</dbReference>
<dbReference type="EMBL" id="JAFKMR010000009">
    <property type="protein sequence ID" value="MBN8742951.1"/>
    <property type="molecule type" value="Genomic_DNA"/>
</dbReference>
<gene>
    <name evidence="4" type="ORF">J0I24_01440</name>
</gene>
<dbReference type="SMART" id="SM00978">
    <property type="entry name" value="Tim44"/>
    <property type="match status" value="1"/>
</dbReference>
<organism evidence="4 5">
    <name type="scientific">Thiomonas arsenitoxydans (strain DSM 22701 / CIP 110005 / 3As)</name>
    <dbReference type="NCBI Taxonomy" id="426114"/>
    <lineage>
        <taxon>Bacteria</taxon>
        <taxon>Pseudomonadati</taxon>
        <taxon>Pseudomonadota</taxon>
        <taxon>Betaproteobacteria</taxon>
        <taxon>Burkholderiales</taxon>
        <taxon>Thiomonas</taxon>
    </lineage>
</organism>
<sequence>MKTTGLLRTLMTFGLTLTLALGLALSAVDAHAKRMGGGKSMGRQSNAVTQREAAPPQQAAPAATRQQAAATPPAKQPSRWGGILGGLAAGLGLAALFHALGFGGALGSFLGSALMIGLLALAAFWIFNLLRRKSSTDKSAQPMQYAGASQGYAQAPLGVETHMPAQWTPGAGSQTASGASIPADFDRDGFLASAKQHYIRLQQAWDAADLNSLKTFATAEMYDALAADLQQRGMTPNKTEIVTLEASLLALEETPTEYVASVEFSGLVREETWGGASPVREVWNLVKPRDGSSGWQLAGIQQLN</sequence>
<dbReference type="PANTHER" id="PTHR41542:SF1">
    <property type="entry name" value="BLL5807 PROTEIN"/>
    <property type="match status" value="1"/>
</dbReference>
<comment type="caution">
    <text evidence="4">The sequence shown here is derived from an EMBL/GenBank/DDBJ whole genome shotgun (WGS) entry which is preliminary data.</text>
</comment>
<dbReference type="Pfam" id="PF04280">
    <property type="entry name" value="Tim44"/>
    <property type="match status" value="1"/>
</dbReference>
<dbReference type="AlphaFoldDB" id="A0A8I1MUQ3"/>
<accession>A0A8I1MUQ3</accession>
<feature type="region of interest" description="Disordered" evidence="1">
    <location>
        <begin position="36"/>
        <end position="77"/>
    </location>
</feature>
<reference evidence="4" key="1">
    <citation type="submission" date="2021-02" db="EMBL/GenBank/DDBJ databases">
        <title>Thiocyanate and organic carbon inputs drive convergent selection for specific autotrophic Afipia and Thiobacillus strains within complex microbiomes.</title>
        <authorList>
            <person name="Huddy R.J."/>
            <person name="Sachdeva R."/>
            <person name="Kadzinga F."/>
            <person name="Kantor R.S."/>
            <person name="Harrison S.T.L."/>
            <person name="Banfield J.F."/>
        </authorList>
    </citation>
    <scope>NUCLEOTIDE SEQUENCE</scope>
    <source>
        <strain evidence="4">SCN18_13_7_16_R3_B_64_19</strain>
    </source>
</reference>
<evidence type="ECO:0000313" key="5">
    <source>
        <dbReference type="Proteomes" id="UP000664800"/>
    </source>
</evidence>
<feature type="transmembrane region" description="Helical" evidence="2">
    <location>
        <begin position="6"/>
        <end position="28"/>
    </location>
</feature>
<proteinExistence type="predicted"/>
<dbReference type="InterPro" id="IPR032710">
    <property type="entry name" value="NTF2-like_dom_sf"/>
</dbReference>
<evidence type="ECO:0000259" key="3">
    <source>
        <dbReference type="SMART" id="SM00978"/>
    </source>
</evidence>
<evidence type="ECO:0000256" key="1">
    <source>
        <dbReference type="SAM" id="MobiDB-lite"/>
    </source>
</evidence>
<keyword evidence="2" id="KW-0812">Transmembrane</keyword>
<feature type="transmembrane region" description="Helical" evidence="2">
    <location>
        <begin position="109"/>
        <end position="130"/>
    </location>
</feature>